<organism evidence="1 2">
    <name type="scientific">Agrocybe chaxingu</name>
    <dbReference type="NCBI Taxonomy" id="84603"/>
    <lineage>
        <taxon>Eukaryota</taxon>
        <taxon>Fungi</taxon>
        <taxon>Dikarya</taxon>
        <taxon>Basidiomycota</taxon>
        <taxon>Agaricomycotina</taxon>
        <taxon>Agaricomycetes</taxon>
        <taxon>Agaricomycetidae</taxon>
        <taxon>Agaricales</taxon>
        <taxon>Agaricineae</taxon>
        <taxon>Strophariaceae</taxon>
        <taxon>Agrocybe</taxon>
    </lineage>
</organism>
<gene>
    <name evidence="1" type="ORF">NLJ89_g1314</name>
</gene>
<dbReference type="OrthoDB" id="432412at2759"/>
<sequence length="120" mass="13659">MFTEICSRRDISNPSKFRRLKRFAVQAKVSGLVKTGKPGVAVFEGDKESIKVFLENARGLRYLDFHHVATKPVVNSVEKRVADAQIGLHEVEDMNELVNLLDNIGEKEWFRKEIGMSRGQ</sequence>
<protein>
    <submittedName>
        <fullName evidence="1">Uncharacterized protein</fullName>
    </submittedName>
</protein>
<proteinExistence type="predicted"/>
<dbReference type="EMBL" id="JANKHO010000066">
    <property type="protein sequence ID" value="KAJ3516137.1"/>
    <property type="molecule type" value="Genomic_DNA"/>
</dbReference>
<dbReference type="AlphaFoldDB" id="A0A9W8TFF6"/>
<name>A0A9W8TFF6_9AGAR</name>
<evidence type="ECO:0000313" key="2">
    <source>
        <dbReference type="Proteomes" id="UP001148786"/>
    </source>
</evidence>
<accession>A0A9W8TFF6</accession>
<evidence type="ECO:0000313" key="1">
    <source>
        <dbReference type="EMBL" id="KAJ3516137.1"/>
    </source>
</evidence>
<keyword evidence="2" id="KW-1185">Reference proteome</keyword>
<comment type="caution">
    <text evidence="1">The sequence shown here is derived from an EMBL/GenBank/DDBJ whole genome shotgun (WGS) entry which is preliminary data.</text>
</comment>
<dbReference type="Proteomes" id="UP001148786">
    <property type="component" value="Unassembled WGS sequence"/>
</dbReference>
<reference evidence="1" key="1">
    <citation type="submission" date="2022-07" db="EMBL/GenBank/DDBJ databases">
        <title>Genome Sequence of Agrocybe chaxingu.</title>
        <authorList>
            <person name="Buettner E."/>
        </authorList>
    </citation>
    <scope>NUCLEOTIDE SEQUENCE</scope>
    <source>
        <strain evidence="1">MP-N11</strain>
    </source>
</reference>